<dbReference type="AlphaFoldDB" id="A7VXI2"/>
<dbReference type="Pfam" id="PF09551">
    <property type="entry name" value="Spore_II_R"/>
    <property type="match status" value="1"/>
</dbReference>
<reference evidence="1 3" key="1">
    <citation type="submission" date="2007-08" db="EMBL/GenBank/DDBJ databases">
        <title>Draft genome sequence of Clostridium leptum (DSM 753).</title>
        <authorList>
            <person name="Sudarsanam P."/>
            <person name="Ley R."/>
            <person name="Guruge J."/>
            <person name="Turnbaugh P.J."/>
            <person name="Mahowald M."/>
            <person name="Liep D."/>
            <person name="Gordon J."/>
        </authorList>
    </citation>
    <scope>NUCLEOTIDE SEQUENCE [LARGE SCALE GENOMIC DNA]</scope>
    <source>
        <strain evidence="1 3">DSM 753</strain>
    </source>
</reference>
<gene>
    <name evidence="1" type="primary">spoIIR</name>
    <name evidence="2" type="ORF">CH238_01165</name>
    <name evidence="1" type="ORF">CLOLEP_03307</name>
</gene>
<keyword evidence="4" id="KW-1185">Reference proteome</keyword>
<name>A7VXI2_9FIRM</name>
<dbReference type="HOGENOM" id="CLU_069310_1_0_9"/>
<evidence type="ECO:0000313" key="3">
    <source>
        <dbReference type="Proteomes" id="UP000003490"/>
    </source>
</evidence>
<dbReference type="Proteomes" id="UP000220611">
    <property type="component" value="Unassembled WGS sequence"/>
</dbReference>
<dbReference type="InterPro" id="IPR014202">
    <property type="entry name" value="Spore_II_R"/>
</dbReference>
<dbReference type="eggNOG" id="ENOG5031K93">
    <property type="taxonomic scope" value="Bacteria"/>
</dbReference>
<sequence length="233" mass="26960">MEKTVHTQTEMFERTVFLMKSLRKPLFSKKKTYLSVLEKSLLLGLLLSFLLTMTGFSGQCEAIENQVFRFHVLANSDSQEDQALKLKVRDRVLEYSEGLFQNAQTREEAEALAAAHLQELCQAAQDEVYRQGYDYPVKAEITNMFFDTREYETVTLPAGCYDALRITIGEAEGHNWWCVMFPPMCLPAAEESQELNDVLSESQMEVVENGDKYQVKFFAVELFEKVKNWFQDR</sequence>
<evidence type="ECO:0000313" key="4">
    <source>
        <dbReference type="Proteomes" id="UP000220611"/>
    </source>
</evidence>
<organism evidence="1 3">
    <name type="scientific">[Clostridium] leptum DSM 753</name>
    <dbReference type="NCBI Taxonomy" id="428125"/>
    <lineage>
        <taxon>Bacteria</taxon>
        <taxon>Bacillati</taxon>
        <taxon>Bacillota</taxon>
        <taxon>Clostridia</taxon>
        <taxon>Eubacteriales</taxon>
        <taxon>Oscillospiraceae</taxon>
        <taxon>Oscillospiraceae incertae sedis</taxon>
    </lineage>
</organism>
<proteinExistence type="predicted"/>
<evidence type="ECO:0000313" key="2">
    <source>
        <dbReference type="EMBL" id="PEQ26089.1"/>
    </source>
</evidence>
<dbReference type="Proteomes" id="UP000003490">
    <property type="component" value="Unassembled WGS sequence"/>
</dbReference>
<evidence type="ECO:0000313" key="1">
    <source>
        <dbReference type="EMBL" id="EDO60479.1"/>
    </source>
</evidence>
<dbReference type="EMBL" id="ABCB02000020">
    <property type="protein sequence ID" value="EDO60479.1"/>
    <property type="molecule type" value="Genomic_DNA"/>
</dbReference>
<protein>
    <submittedName>
        <fullName evidence="1">Stage II sporulation protein R</fullName>
    </submittedName>
</protein>
<reference evidence="1 3" key="2">
    <citation type="submission" date="2007-08" db="EMBL/GenBank/DDBJ databases">
        <authorList>
            <person name="Fulton L."/>
            <person name="Clifton S."/>
            <person name="Fulton B."/>
            <person name="Xu J."/>
            <person name="Minx P."/>
            <person name="Pepin K.H."/>
            <person name="Johnson M."/>
            <person name="Thiruvilangam P."/>
            <person name="Bhonagiri V."/>
            <person name="Nash W.E."/>
            <person name="Wang C."/>
            <person name="Mardis E.R."/>
            <person name="Wilson R.K."/>
        </authorList>
    </citation>
    <scope>NUCLEOTIDE SEQUENCE [LARGE SCALE GENOMIC DNA]</scope>
    <source>
        <strain evidence="1 3">DSM 753</strain>
    </source>
</reference>
<dbReference type="NCBIfam" id="TIGR02837">
    <property type="entry name" value="spore_II_R"/>
    <property type="match status" value="1"/>
</dbReference>
<comment type="caution">
    <text evidence="1">The sequence shown here is derived from an EMBL/GenBank/DDBJ whole genome shotgun (WGS) entry which is preliminary data.</text>
</comment>
<accession>A7VXI2</accession>
<reference evidence="2 4" key="3">
    <citation type="submission" date="2017-07" db="EMBL/GenBank/DDBJ databases">
        <title>Prevalence of linear plasmids in Cutibacterium (Propionibacterium) acnes isolates obtained from prostatic tissue.</title>
        <authorList>
            <person name="Davidsson S."/>
            <person name="Carlsson J."/>
            <person name="Molling P."/>
            <person name="Andren O."/>
            <person name="Andersson S.-O."/>
            <person name="Brzuszkiewicz E."/>
            <person name="Poehlein A."/>
            <person name="Al-Zeer M."/>
            <person name="Brinkmann V."/>
            <person name="Scavenius C."/>
            <person name="Nazipi S."/>
            <person name="Soderquist B."/>
            <person name="Bruggemann H."/>
        </authorList>
    </citation>
    <scope>NUCLEOTIDE SEQUENCE [LARGE SCALE GENOMIC DNA]</scope>
    <source>
        <strain evidence="2 4">DSM 753</strain>
    </source>
</reference>
<dbReference type="EMBL" id="NOXF01000001">
    <property type="protein sequence ID" value="PEQ26089.1"/>
    <property type="molecule type" value="Genomic_DNA"/>
</dbReference>